<proteinExistence type="predicted"/>
<dbReference type="AlphaFoldDB" id="A0A3A4BJN5"/>
<evidence type="ECO:0000313" key="1">
    <source>
        <dbReference type="EMBL" id="RJL31442.1"/>
    </source>
</evidence>
<dbReference type="Proteomes" id="UP000265768">
    <property type="component" value="Unassembled WGS sequence"/>
</dbReference>
<dbReference type="OrthoDB" id="3214648at2"/>
<evidence type="ECO:0008006" key="3">
    <source>
        <dbReference type="Google" id="ProtNLM"/>
    </source>
</evidence>
<dbReference type="EMBL" id="QZEY01000007">
    <property type="protein sequence ID" value="RJL31442.1"/>
    <property type="molecule type" value="Genomic_DNA"/>
</dbReference>
<comment type="caution">
    <text evidence="1">The sequence shown here is derived from an EMBL/GenBank/DDBJ whole genome shotgun (WGS) entry which is preliminary data.</text>
</comment>
<organism evidence="1 2">
    <name type="scientific">Bailinhaonella thermotolerans</name>
    <dbReference type="NCBI Taxonomy" id="1070861"/>
    <lineage>
        <taxon>Bacteria</taxon>
        <taxon>Bacillati</taxon>
        <taxon>Actinomycetota</taxon>
        <taxon>Actinomycetes</taxon>
        <taxon>Streptosporangiales</taxon>
        <taxon>Streptosporangiaceae</taxon>
        <taxon>Bailinhaonella</taxon>
    </lineage>
</organism>
<sequence>MTWRWRYEDANGAEVAGTGIARETFPTQADAETWLGETWRELLESGVEQVTLLEDDRVEYAGMSLRPAE</sequence>
<protein>
    <recommendedName>
        <fullName evidence="3">DUF2188 domain-containing protein</fullName>
    </recommendedName>
</protein>
<dbReference type="RefSeq" id="WP_119928127.1">
    <property type="nucleotide sequence ID" value="NZ_QZEY01000007.1"/>
</dbReference>
<accession>A0A3A4BJN5</accession>
<keyword evidence="2" id="KW-1185">Reference proteome</keyword>
<name>A0A3A4BJN5_9ACTN</name>
<gene>
    <name evidence="1" type="ORF">D5H75_20660</name>
</gene>
<reference evidence="1 2" key="1">
    <citation type="submission" date="2018-09" db="EMBL/GenBank/DDBJ databases">
        <title>YIM 75507 draft genome.</title>
        <authorList>
            <person name="Tang S."/>
            <person name="Feng Y."/>
        </authorList>
    </citation>
    <scope>NUCLEOTIDE SEQUENCE [LARGE SCALE GENOMIC DNA]</scope>
    <source>
        <strain evidence="1 2">YIM 75507</strain>
    </source>
</reference>
<evidence type="ECO:0000313" key="2">
    <source>
        <dbReference type="Proteomes" id="UP000265768"/>
    </source>
</evidence>